<organism evidence="1">
    <name type="scientific">uncultured Caudovirales phage</name>
    <dbReference type="NCBI Taxonomy" id="2100421"/>
    <lineage>
        <taxon>Viruses</taxon>
        <taxon>Duplodnaviria</taxon>
        <taxon>Heunggongvirae</taxon>
        <taxon>Uroviricota</taxon>
        <taxon>Caudoviricetes</taxon>
        <taxon>Peduoviridae</taxon>
        <taxon>Maltschvirus</taxon>
        <taxon>Maltschvirus maltsch</taxon>
    </lineage>
</organism>
<sequence>MIIDKLEVMESIVADNKKLSWDGWDVIEMTQSDKGRLSTTGAFVNGVWYIKKIFSPSRDGWNIPTKYVG</sequence>
<accession>A0A6J5NYR5</accession>
<reference evidence="1" key="1">
    <citation type="submission" date="2020-04" db="EMBL/GenBank/DDBJ databases">
        <authorList>
            <person name="Chiriac C."/>
            <person name="Salcher M."/>
            <person name="Ghai R."/>
            <person name="Kavagutti S V."/>
        </authorList>
    </citation>
    <scope>NUCLEOTIDE SEQUENCE</scope>
</reference>
<gene>
    <name evidence="1" type="ORF">UFOVP828_132</name>
</gene>
<protein>
    <submittedName>
        <fullName evidence="1">Uncharacterized protein</fullName>
    </submittedName>
</protein>
<dbReference type="EMBL" id="LR796766">
    <property type="protein sequence ID" value="CAB4164810.1"/>
    <property type="molecule type" value="Genomic_DNA"/>
</dbReference>
<proteinExistence type="predicted"/>
<name>A0A6J5NYR5_9CAUD</name>
<evidence type="ECO:0000313" key="1">
    <source>
        <dbReference type="EMBL" id="CAB4164810.1"/>
    </source>
</evidence>